<dbReference type="STRING" id="1392250.A0A2I2G4A6"/>
<feature type="region of interest" description="Disordered" evidence="1">
    <location>
        <begin position="878"/>
        <end position="897"/>
    </location>
</feature>
<protein>
    <recommendedName>
        <fullName evidence="2">Nucleoside phosphorylase domain-containing protein</fullName>
    </recommendedName>
</protein>
<dbReference type="InterPro" id="IPR053137">
    <property type="entry name" value="NLR-like"/>
</dbReference>
<organism evidence="3 4">
    <name type="scientific">Aspergillus steynii IBT 23096</name>
    <dbReference type="NCBI Taxonomy" id="1392250"/>
    <lineage>
        <taxon>Eukaryota</taxon>
        <taxon>Fungi</taxon>
        <taxon>Dikarya</taxon>
        <taxon>Ascomycota</taxon>
        <taxon>Pezizomycotina</taxon>
        <taxon>Eurotiomycetes</taxon>
        <taxon>Eurotiomycetidae</taxon>
        <taxon>Eurotiales</taxon>
        <taxon>Aspergillaceae</taxon>
        <taxon>Aspergillus</taxon>
        <taxon>Aspergillus subgen. Circumdati</taxon>
    </lineage>
</organism>
<dbReference type="Gene3D" id="3.40.50.1580">
    <property type="entry name" value="Nucleoside phosphorylase domain"/>
    <property type="match status" value="1"/>
</dbReference>
<comment type="caution">
    <text evidence="3">The sequence shown here is derived from an EMBL/GenBank/DDBJ whole genome shotgun (WGS) entry which is preliminary data.</text>
</comment>
<evidence type="ECO:0000259" key="2">
    <source>
        <dbReference type="Pfam" id="PF01048"/>
    </source>
</evidence>
<dbReference type="OrthoDB" id="1658288at2759"/>
<feature type="domain" description="Nucleoside phosphorylase" evidence="2">
    <location>
        <begin position="922"/>
        <end position="1213"/>
    </location>
</feature>
<evidence type="ECO:0000256" key="1">
    <source>
        <dbReference type="SAM" id="MobiDB-lite"/>
    </source>
</evidence>
<dbReference type="VEuPathDB" id="FungiDB:P170DRAFT_385589"/>
<gene>
    <name evidence="3" type="ORF">P170DRAFT_385589</name>
</gene>
<dbReference type="PANTHER" id="PTHR46082:SF11">
    <property type="entry name" value="AAA+ ATPASE DOMAIN-CONTAINING PROTEIN-RELATED"/>
    <property type="match status" value="1"/>
</dbReference>
<evidence type="ECO:0000313" key="4">
    <source>
        <dbReference type="Proteomes" id="UP000234275"/>
    </source>
</evidence>
<dbReference type="InterPro" id="IPR035994">
    <property type="entry name" value="Nucleoside_phosphorylase_sf"/>
</dbReference>
<dbReference type="EMBL" id="MSFO01000005">
    <property type="protein sequence ID" value="PLB47714.1"/>
    <property type="molecule type" value="Genomic_DNA"/>
</dbReference>
<proteinExistence type="predicted"/>
<dbReference type="Pfam" id="PF01048">
    <property type="entry name" value="PNP_UDP_1"/>
    <property type="match status" value="1"/>
</dbReference>
<dbReference type="GeneID" id="36553431"/>
<sequence>MRRVAVAMPDCLKTFSLRLSSAESSQQVHRNVTAFIRKYRQDIADAFMTESLDDSSTAPESRAGDNMALEDKMELWNKHDDDEAWSEPIEESNIFPDSGDESPKHPEIETDETLNAAMPGLQKYRECIIGNPAYEWLLSDLQRHSLLAPSSPDVMTEIGSAITQSLLSRPHFSRRESALPYKMTYTMNWDLKTFLEDQEYNEEHFKALPLAITLTGSREAAQALTCSQYLHQTWPSSAGEVLKLLQALLKFEAKNRETCTLPDGTRLVAWFQSSMTSKIIVKVKGPVCSVAEIGEQLSWLGSALRSSPNPDQLVYCQPRVGNFQLIHDKSQNKKRKYAAEASAEISFAMKEQAVSPKANGDCWHDLFRNCVVVEGYPIPRRPEVGAANGLEIPLPMMASLVQANYVNTFLGGLFIKGFSAMLVPTEKHNGVIVWHLVHNKNGDRISYLDSTVTPVEGLIAGRLSQERHILGWCSDAKYLAGTRDAEYKVSSSRLPRPRENGILNRASISSGQMITGGEPFLVGYKDTPFHVSRAGYVKKLKWIIQKSVVLWDEEAKRGWLINGGSALLHLVRASIVHDSTGPFSSECLFRWESLKEGPAHSTRSPESAIAVLLDRTNRALTIYEDEDEHVTFEDRVKHFSNILEQIFDHQIHAIGPDCSGYISKSIPRAHLEGWDFHDLATESDPLRPRLASIAPKGKAWVDFTRSIHAINLLGRGFGEMLEPSNVSCPYWASLPRDQYYLATGIPDLQMALEYTGDLGTNPIRLSENLVWHKPEMAFESCGCTGANPEHTDMVQVILPVTLSGTQEKGNDPIDLAQNGAVVFGYNRNFRWRWRDTGDPERDDIEVNEEDYLSSSYDGRPETRNTLYVTSESDYTKLSSTPASSIGTTATSSVQTESARPKPLVRSYTKWKLESLRSEHYAVGIVCALPLELFAVRALFDQTHPDLPLSAADSNHYALGSIGRHNVVAACLPDGEYGTNSAADVASNLKRSFPLVKFCLLVGIGGGVPSSRNDIRLGDVVVSRPIGISPGVIQYDMGKALESGVFEQNGFLQPPPRLVRTALSNLKSDPHLPKAPLQEYIEDIAALRKEYQHPGPENDRLFFSLYVHNSEHTTCDSCSAAYVISRTSRSDHHPRIHYGLIASGNSVMKDAKLRDKWSSEKDVLCFEMEAAGVVNTLPCLVIRGICDYADSHKNKRFQKYAAATAASYAKLLLSYIKDSSDVNGTALRSTKDDLSLLGVLRRAFSYLHPQQEV</sequence>
<name>A0A2I2G4A6_9EURO</name>
<dbReference type="GO" id="GO:0009116">
    <property type="term" value="P:nucleoside metabolic process"/>
    <property type="evidence" value="ECO:0007669"/>
    <property type="project" value="InterPro"/>
</dbReference>
<dbReference type="Proteomes" id="UP000234275">
    <property type="component" value="Unassembled WGS sequence"/>
</dbReference>
<dbReference type="InterPro" id="IPR000845">
    <property type="entry name" value="Nucleoside_phosphorylase_d"/>
</dbReference>
<dbReference type="AlphaFoldDB" id="A0A2I2G4A6"/>
<dbReference type="GO" id="GO:0003824">
    <property type="term" value="F:catalytic activity"/>
    <property type="evidence" value="ECO:0007669"/>
    <property type="project" value="InterPro"/>
</dbReference>
<dbReference type="PANTHER" id="PTHR46082">
    <property type="entry name" value="ATP/GTP-BINDING PROTEIN-RELATED"/>
    <property type="match status" value="1"/>
</dbReference>
<dbReference type="SUPFAM" id="SSF53167">
    <property type="entry name" value="Purine and uridine phosphorylases"/>
    <property type="match status" value="1"/>
</dbReference>
<reference evidence="3 4" key="1">
    <citation type="submission" date="2016-12" db="EMBL/GenBank/DDBJ databases">
        <title>The genomes of Aspergillus section Nigri reveals drivers in fungal speciation.</title>
        <authorList>
            <consortium name="DOE Joint Genome Institute"/>
            <person name="Vesth T.C."/>
            <person name="Nybo J."/>
            <person name="Theobald S."/>
            <person name="Brandl J."/>
            <person name="Frisvad J.C."/>
            <person name="Nielsen K.F."/>
            <person name="Lyhne E.K."/>
            <person name="Kogle M.E."/>
            <person name="Kuo A."/>
            <person name="Riley R."/>
            <person name="Clum A."/>
            <person name="Nolan M."/>
            <person name="Lipzen A."/>
            <person name="Salamov A."/>
            <person name="Henrissat B."/>
            <person name="Wiebenga A."/>
            <person name="De Vries R.P."/>
            <person name="Grigoriev I.V."/>
            <person name="Mortensen U.H."/>
            <person name="Andersen M.R."/>
            <person name="Baker S.E."/>
        </authorList>
    </citation>
    <scope>NUCLEOTIDE SEQUENCE [LARGE SCALE GENOMIC DNA]</scope>
    <source>
        <strain evidence="3 4">IBT 23096</strain>
    </source>
</reference>
<accession>A0A2I2G4A6</accession>
<keyword evidence="4" id="KW-1185">Reference proteome</keyword>
<evidence type="ECO:0000313" key="3">
    <source>
        <dbReference type="EMBL" id="PLB47714.1"/>
    </source>
</evidence>
<dbReference type="RefSeq" id="XP_024703016.1">
    <property type="nucleotide sequence ID" value="XM_024845732.1"/>
</dbReference>